<evidence type="ECO:0000256" key="1">
    <source>
        <dbReference type="SAM" id="Phobius"/>
    </source>
</evidence>
<feature type="transmembrane region" description="Helical" evidence="1">
    <location>
        <begin position="47"/>
        <end position="69"/>
    </location>
</feature>
<keyword evidence="1" id="KW-0472">Membrane</keyword>
<gene>
    <name evidence="2" type="ORF">OKIOD_LOCUS899</name>
</gene>
<sequence length="91" mass="10505">MRIEFKYKGFIDAKLEDHEICQVRYPKGGTSVITEMGFDAANWTKDILVLLVLSFVSRLIAFAIFNFRLNKLKRKVVMHGTCTPKKISPLR</sequence>
<keyword evidence="1" id="KW-0812">Transmembrane</keyword>
<name>A0ABN7RKA1_OIKDI</name>
<keyword evidence="3" id="KW-1185">Reference proteome</keyword>
<reference evidence="2 3" key="1">
    <citation type="submission" date="2021-04" db="EMBL/GenBank/DDBJ databases">
        <authorList>
            <person name="Bliznina A."/>
        </authorList>
    </citation>
    <scope>NUCLEOTIDE SEQUENCE [LARGE SCALE GENOMIC DNA]</scope>
</reference>
<proteinExistence type="predicted"/>
<accession>A0ABN7RKA1</accession>
<dbReference type="Proteomes" id="UP001158576">
    <property type="component" value="Chromosome PAR"/>
</dbReference>
<protein>
    <submittedName>
        <fullName evidence="2">Oidioi.mRNA.OKI2018_I69.PAR.g9341.t1.cds</fullName>
    </submittedName>
</protein>
<evidence type="ECO:0000313" key="2">
    <source>
        <dbReference type="EMBL" id="CAG5079728.1"/>
    </source>
</evidence>
<evidence type="ECO:0000313" key="3">
    <source>
        <dbReference type="Proteomes" id="UP001158576"/>
    </source>
</evidence>
<dbReference type="EMBL" id="OU015568">
    <property type="protein sequence ID" value="CAG5079728.1"/>
    <property type="molecule type" value="Genomic_DNA"/>
</dbReference>
<organism evidence="2 3">
    <name type="scientific">Oikopleura dioica</name>
    <name type="common">Tunicate</name>
    <dbReference type="NCBI Taxonomy" id="34765"/>
    <lineage>
        <taxon>Eukaryota</taxon>
        <taxon>Metazoa</taxon>
        <taxon>Chordata</taxon>
        <taxon>Tunicata</taxon>
        <taxon>Appendicularia</taxon>
        <taxon>Copelata</taxon>
        <taxon>Oikopleuridae</taxon>
        <taxon>Oikopleura</taxon>
    </lineage>
</organism>
<keyword evidence="1" id="KW-1133">Transmembrane helix</keyword>